<feature type="domain" description="MOSC" evidence="1">
    <location>
        <begin position="152"/>
        <end position="285"/>
    </location>
</feature>
<evidence type="ECO:0000259" key="1">
    <source>
        <dbReference type="PROSITE" id="PS51340"/>
    </source>
</evidence>
<dbReference type="RefSeq" id="WP_344448348.1">
    <property type="nucleotide sequence ID" value="NZ_BAAATZ010000002.1"/>
</dbReference>
<protein>
    <submittedName>
        <fullName evidence="2">MOSC domain-containing protein</fullName>
    </submittedName>
</protein>
<dbReference type="PROSITE" id="PS51340">
    <property type="entry name" value="MOSC"/>
    <property type="match status" value="1"/>
</dbReference>
<dbReference type="EMBL" id="BAAATZ010000002">
    <property type="protein sequence ID" value="GAA2719179.1"/>
    <property type="molecule type" value="Genomic_DNA"/>
</dbReference>
<reference evidence="3" key="1">
    <citation type="journal article" date="2019" name="Int. J. Syst. Evol. Microbiol.">
        <title>The Global Catalogue of Microorganisms (GCM) 10K type strain sequencing project: providing services to taxonomists for standard genome sequencing and annotation.</title>
        <authorList>
            <consortium name="The Broad Institute Genomics Platform"/>
            <consortium name="The Broad Institute Genome Sequencing Center for Infectious Disease"/>
            <person name="Wu L."/>
            <person name="Ma J."/>
        </authorList>
    </citation>
    <scope>NUCLEOTIDE SEQUENCE [LARGE SCALE GENOMIC DNA]</scope>
    <source>
        <strain evidence="3">JCM 8201</strain>
    </source>
</reference>
<sequence length="293" mass="32311">MASGRVGSAAVREIWHYPVKSMAGVLLEACDLTADGFVGDRGWAVRDEKRKCITDARSLPALLDVEVRYTRPPVSGESAPPVELRLPGTRTVTSEDGDVHEALTEYLGTDVTLWPRLPEDRREHYLRVYPEDVTGYLTDLFGVTEPDDLPDLSQLPPALAEFQTIPGSYFDAYPVHLVTTGTLDALATALDRPVDVRRLRPNLVVEGPAEADEDWTGRELRLGDAVVRIEARCPRCVMISRPRQGLPTDRDLLRTVHRDFGHNAGYYASVVQPGRVASGDPVDSASDRPRTTA</sequence>
<dbReference type="Gene3D" id="2.40.33.20">
    <property type="entry name" value="PK beta-barrel domain-like"/>
    <property type="match status" value="1"/>
</dbReference>
<accession>A0ABP6GCA5</accession>
<dbReference type="Pfam" id="PF03476">
    <property type="entry name" value="MOSC_N"/>
    <property type="match status" value="1"/>
</dbReference>
<dbReference type="InterPro" id="IPR052716">
    <property type="entry name" value="MOSC_domain"/>
</dbReference>
<dbReference type="InterPro" id="IPR005302">
    <property type="entry name" value="MoCF_Sase_C"/>
</dbReference>
<dbReference type="PANTHER" id="PTHR36930:SF1">
    <property type="entry name" value="MOSC DOMAIN-CONTAINING PROTEIN"/>
    <property type="match status" value="1"/>
</dbReference>
<dbReference type="InterPro" id="IPR005303">
    <property type="entry name" value="MOCOS_middle"/>
</dbReference>
<dbReference type="Pfam" id="PF03473">
    <property type="entry name" value="MOSC"/>
    <property type="match status" value="1"/>
</dbReference>
<dbReference type="InterPro" id="IPR011037">
    <property type="entry name" value="Pyrv_Knase-like_insert_dom_sf"/>
</dbReference>
<dbReference type="Proteomes" id="UP001501842">
    <property type="component" value="Unassembled WGS sequence"/>
</dbReference>
<organism evidence="2 3">
    <name type="scientific">Actinocorallia aurantiaca</name>
    <dbReference type="NCBI Taxonomy" id="46204"/>
    <lineage>
        <taxon>Bacteria</taxon>
        <taxon>Bacillati</taxon>
        <taxon>Actinomycetota</taxon>
        <taxon>Actinomycetes</taxon>
        <taxon>Streptosporangiales</taxon>
        <taxon>Thermomonosporaceae</taxon>
        <taxon>Actinocorallia</taxon>
    </lineage>
</organism>
<keyword evidence="3" id="KW-1185">Reference proteome</keyword>
<dbReference type="SUPFAM" id="SSF141673">
    <property type="entry name" value="MOSC N-terminal domain-like"/>
    <property type="match status" value="1"/>
</dbReference>
<gene>
    <name evidence="2" type="ORF">GCM10010439_04170</name>
</gene>
<dbReference type="SUPFAM" id="SSF50800">
    <property type="entry name" value="PK beta-barrel domain-like"/>
    <property type="match status" value="1"/>
</dbReference>
<name>A0ABP6GCA5_9ACTN</name>
<dbReference type="PANTHER" id="PTHR36930">
    <property type="entry name" value="METAL-SULFUR CLUSTER BIOSYNTHESIS PROTEINS YUAD-RELATED"/>
    <property type="match status" value="1"/>
</dbReference>
<evidence type="ECO:0000313" key="2">
    <source>
        <dbReference type="EMBL" id="GAA2719179.1"/>
    </source>
</evidence>
<comment type="caution">
    <text evidence="2">The sequence shown here is derived from an EMBL/GenBank/DDBJ whole genome shotgun (WGS) entry which is preliminary data.</text>
</comment>
<proteinExistence type="predicted"/>
<evidence type="ECO:0000313" key="3">
    <source>
        <dbReference type="Proteomes" id="UP001501842"/>
    </source>
</evidence>